<comment type="subcellular location">
    <subcellularLocation>
        <location evidence="1">Cytoplasm</location>
    </subcellularLocation>
</comment>
<feature type="region of interest" description="Disordered" evidence="3">
    <location>
        <begin position="1"/>
        <end position="246"/>
    </location>
</feature>
<feature type="compositionally biased region" description="Low complexity" evidence="3">
    <location>
        <begin position="32"/>
        <end position="48"/>
    </location>
</feature>
<dbReference type="InterPro" id="IPR039764">
    <property type="entry name" value="HABP4/SERBP1-like"/>
</dbReference>
<feature type="compositionally biased region" description="Basic and acidic residues" evidence="3">
    <location>
        <begin position="211"/>
        <end position="227"/>
    </location>
</feature>
<dbReference type="Gene3D" id="6.10.140.1040">
    <property type="match status" value="1"/>
</dbReference>
<sequence length="381" mass="40689">MATVNPFDLLGDDDSGDVLNVPAITKEKQAPKKPAAPAQAAVPAKLPSKPLPPAQAVREARGSQGEGGRGRGRGGRGFGNRENEFGRGRGGVGDFNGDRAFNRENYNGYHGGRGGFYEGSGEDGEVVSRERVRGGRGGGRGGRGSRSGVGGRGGFAGAEGGVDDTHKRVYERRSGTGRGNEMKREGAGQGNWGTPVDQGAFQETEEVASGEEDKITTGEKAENEKNQETPVADEEKKEEEEDKEMTLDEYEKVLEEKRKALAALQKVEERKVDTSAFESMKQLSIKKKDEGALFLKVASDKEKAKKGDAGELVERVKKQMSINEFLKPAEGEQYYASGRGRGRGRGGRGGFRGGFGGGANAFQPEAPSIEDEEQFPTLGGK</sequence>
<evidence type="ECO:0000256" key="1">
    <source>
        <dbReference type="ARBA" id="ARBA00004496"/>
    </source>
</evidence>
<organism evidence="5">
    <name type="scientific">Wollemia nobilis</name>
    <dbReference type="NCBI Taxonomy" id="56998"/>
    <lineage>
        <taxon>Eukaryota</taxon>
        <taxon>Viridiplantae</taxon>
        <taxon>Streptophyta</taxon>
        <taxon>Embryophyta</taxon>
        <taxon>Tracheophyta</taxon>
        <taxon>Spermatophyta</taxon>
        <taxon>Pinopsida</taxon>
        <taxon>Pinidae</taxon>
        <taxon>Conifers II</taxon>
        <taxon>Araucariales</taxon>
        <taxon>Araucariaceae</taxon>
        <taxon>Wollemia</taxon>
    </lineage>
</organism>
<keyword evidence="2" id="KW-0963">Cytoplasm</keyword>
<dbReference type="AlphaFoldDB" id="A0A0C9S780"/>
<feature type="region of interest" description="Disordered" evidence="3">
    <location>
        <begin position="335"/>
        <end position="381"/>
    </location>
</feature>
<dbReference type="PANTHER" id="PTHR12299:SF17">
    <property type="entry name" value="AT19571P-RELATED"/>
    <property type="match status" value="1"/>
</dbReference>
<dbReference type="InterPro" id="IPR019084">
    <property type="entry name" value="STM1-like_N"/>
</dbReference>
<name>A0A0C9S780_9CONI</name>
<dbReference type="InterPro" id="IPR006861">
    <property type="entry name" value="HABP4_PAIRBP1-bd"/>
</dbReference>
<dbReference type="GO" id="GO:0005737">
    <property type="term" value="C:cytoplasm"/>
    <property type="evidence" value="ECO:0007669"/>
    <property type="project" value="UniProtKB-SubCell"/>
</dbReference>
<accession>A0A0C9S780</accession>
<feature type="compositionally biased region" description="Gly residues" evidence="3">
    <location>
        <begin position="135"/>
        <end position="160"/>
    </location>
</feature>
<evidence type="ECO:0000259" key="4">
    <source>
        <dbReference type="SMART" id="SM01233"/>
    </source>
</evidence>
<feature type="compositionally biased region" description="Gly residues" evidence="3">
    <location>
        <begin position="347"/>
        <end position="359"/>
    </location>
</feature>
<evidence type="ECO:0000256" key="2">
    <source>
        <dbReference type="ARBA" id="ARBA00022490"/>
    </source>
</evidence>
<dbReference type="Pfam" id="PF04774">
    <property type="entry name" value="HABP4_PAI-RBP1"/>
    <property type="match status" value="1"/>
</dbReference>
<dbReference type="GO" id="GO:0003723">
    <property type="term" value="F:RNA binding"/>
    <property type="evidence" value="ECO:0007669"/>
    <property type="project" value="InterPro"/>
</dbReference>
<dbReference type="SMART" id="SM01233">
    <property type="entry name" value="HABP4_PAI-RBP1"/>
    <property type="match status" value="1"/>
</dbReference>
<dbReference type="EMBL" id="GCHU01009437">
    <property type="protein sequence ID" value="JAG88207.1"/>
    <property type="molecule type" value="Transcribed_RNA"/>
</dbReference>
<evidence type="ECO:0000256" key="3">
    <source>
        <dbReference type="SAM" id="MobiDB-lite"/>
    </source>
</evidence>
<dbReference type="Pfam" id="PF09598">
    <property type="entry name" value="Stm1_N"/>
    <property type="match status" value="1"/>
</dbReference>
<feature type="compositionally biased region" description="Gly residues" evidence="3">
    <location>
        <begin position="109"/>
        <end position="118"/>
    </location>
</feature>
<proteinExistence type="predicted"/>
<feature type="compositionally biased region" description="Basic and acidic residues" evidence="3">
    <location>
        <begin position="163"/>
        <end position="186"/>
    </location>
</feature>
<dbReference type="PANTHER" id="PTHR12299">
    <property type="entry name" value="HYALURONIC ACID-BINDING PROTEIN 4"/>
    <property type="match status" value="1"/>
</dbReference>
<feature type="domain" description="Hyaluronan/mRNA-binding protein" evidence="4">
    <location>
        <begin position="166"/>
        <end position="273"/>
    </location>
</feature>
<protein>
    <submittedName>
        <fullName evidence="5">TSA: Wollemia nobilis Ref_Wollemi_Transcript_9491_1797 transcribed RNA sequence</fullName>
    </submittedName>
</protein>
<evidence type="ECO:0000313" key="5">
    <source>
        <dbReference type="EMBL" id="JAG88207.1"/>
    </source>
</evidence>
<reference evidence="5" key="1">
    <citation type="submission" date="2015-02" db="EMBL/GenBank/DDBJ databases">
        <title>A transcriptome of Wollemia nobilis - a relic of Gondwana.</title>
        <authorList>
            <person name="Chia J.Y."/>
            <person name="Leong Y.S."/>
            <person name="Abdul Karim S."/>
            <person name="Wan Azmi N."/>
            <person name="Hercus R."/>
            <person name="Croft L."/>
        </authorList>
    </citation>
    <scope>NUCLEOTIDE SEQUENCE</scope>
    <source>
        <strain evidence="5">MaeBrown</strain>
        <tissue evidence="5">Leaf</tissue>
    </source>
</reference>
<dbReference type="GO" id="GO:0005634">
    <property type="term" value="C:nucleus"/>
    <property type="evidence" value="ECO:0007669"/>
    <property type="project" value="TreeGrafter"/>
</dbReference>